<evidence type="ECO:0000313" key="8">
    <source>
        <dbReference type="EMBL" id="KAK7802710.1"/>
    </source>
</evidence>
<feature type="region of interest" description="Disordered" evidence="6">
    <location>
        <begin position="281"/>
        <end position="302"/>
    </location>
</feature>
<organism evidence="8 9">
    <name type="scientific">Myodes glareolus</name>
    <name type="common">Bank vole</name>
    <name type="synonym">Clethrionomys glareolus</name>
    <dbReference type="NCBI Taxonomy" id="447135"/>
    <lineage>
        <taxon>Eukaryota</taxon>
        <taxon>Metazoa</taxon>
        <taxon>Chordata</taxon>
        <taxon>Craniata</taxon>
        <taxon>Vertebrata</taxon>
        <taxon>Euteleostomi</taxon>
        <taxon>Mammalia</taxon>
        <taxon>Eutheria</taxon>
        <taxon>Euarchontoglires</taxon>
        <taxon>Glires</taxon>
        <taxon>Rodentia</taxon>
        <taxon>Myomorpha</taxon>
        <taxon>Muroidea</taxon>
        <taxon>Cricetidae</taxon>
        <taxon>Arvicolinae</taxon>
        <taxon>Myodes</taxon>
    </lineage>
</organism>
<dbReference type="FunFam" id="3.30.810.10:FF:000006">
    <property type="entry name" value="Phosphatidylinositol 4-phosphate 5-kinase-like protein 1"/>
    <property type="match status" value="1"/>
</dbReference>
<feature type="non-terminal residue" evidence="8">
    <location>
        <position position="1"/>
    </location>
</feature>
<dbReference type="Gene3D" id="3.30.810.10">
    <property type="entry name" value="2-Layer Sandwich"/>
    <property type="match status" value="1"/>
</dbReference>
<dbReference type="Proteomes" id="UP001488838">
    <property type="component" value="Unassembled WGS sequence"/>
</dbReference>
<comment type="caution">
    <text evidence="8">The sequence shown here is derived from an EMBL/GenBank/DDBJ whole genome shotgun (WGS) entry which is preliminary data.</text>
</comment>
<keyword evidence="2 5" id="KW-0418">Kinase</keyword>
<dbReference type="GO" id="GO:0016308">
    <property type="term" value="F:1-phosphatidylinositol-4-phosphate 5-kinase activity"/>
    <property type="evidence" value="ECO:0007669"/>
    <property type="project" value="TreeGrafter"/>
</dbReference>
<dbReference type="PANTHER" id="PTHR23086:SF46">
    <property type="entry name" value="PHOSPHATIDYLINOSITOL 4-PHOSPHATE 5-KINASE-LIKE PROTEIN 1"/>
    <property type="match status" value="1"/>
</dbReference>
<evidence type="ECO:0000256" key="5">
    <source>
        <dbReference type="PROSITE-ProRule" id="PRU00781"/>
    </source>
</evidence>
<name>A0AAW0HMI4_MYOGA</name>
<dbReference type="AlphaFoldDB" id="A0AAW0HMI4"/>
<evidence type="ECO:0000259" key="7">
    <source>
        <dbReference type="PROSITE" id="PS51455"/>
    </source>
</evidence>
<gene>
    <name evidence="8" type="ORF">U0070_007153</name>
</gene>
<evidence type="ECO:0000256" key="4">
    <source>
        <dbReference type="ARBA" id="ARBA00023098"/>
    </source>
</evidence>
<feature type="region of interest" description="Disordered" evidence="6">
    <location>
        <begin position="1"/>
        <end position="35"/>
    </location>
</feature>
<dbReference type="InterPro" id="IPR023610">
    <property type="entry name" value="PInositol-4/5-P-5/4-kinase"/>
</dbReference>
<dbReference type="EMBL" id="JBBHLL010000448">
    <property type="protein sequence ID" value="KAK7802710.1"/>
    <property type="molecule type" value="Genomic_DNA"/>
</dbReference>
<dbReference type="PROSITE" id="PS51455">
    <property type="entry name" value="PIPK"/>
    <property type="match status" value="1"/>
</dbReference>
<accession>A0AAW0HMI4</accession>
<dbReference type="SUPFAM" id="SSF56104">
    <property type="entry name" value="SAICAR synthase-like"/>
    <property type="match status" value="1"/>
</dbReference>
<dbReference type="InterPro" id="IPR027483">
    <property type="entry name" value="PInositol-4-P-4/5-kinase_C_sf"/>
</dbReference>
<dbReference type="GO" id="GO:0005524">
    <property type="term" value="F:ATP binding"/>
    <property type="evidence" value="ECO:0007669"/>
    <property type="project" value="UniProtKB-UniRule"/>
</dbReference>
<protein>
    <recommendedName>
        <fullName evidence="7">PIPK domain-containing protein</fullName>
    </recommendedName>
</protein>
<feature type="domain" description="PIPK" evidence="7">
    <location>
        <begin position="123"/>
        <end position="522"/>
    </location>
</feature>
<keyword evidence="5" id="KW-0547">Nucleotide-binding</keyword>
<dbReference type="GO" id="GO:0005886">
    <property type="term" value="C:plasma membrane"/>
    <property type="evidence" value="ECO:0007669"/>
    <property type="project" value="TreeGrafter"/>
</dbReference>
<evidence type="ECO:0000256" key="6">
    <source>
        <dbReference type="SAM" id="MobiDB-lite"/>
    </source>
</evidence>
<sequence>SPAAPPDQAQGEKDAAAAAEVGVAGKGQRPPRGLDITRAEASRLACRNVEVGPDSSIAASGIQPKPEKLQLGAMATPSPGPRERHHRVLFVSCDSSHQSSSLEVANKPVPPGSQHGFLWRLRDKHNRVGLFEVNPGHELHRMTRMMQEGLWAATQVFMDNPPKGPPSQKDFSEVMTQVHEEGFEMGTLAGPAFARLRQFLGLSEEDYQATLGPGGPYLQFLSTSKSKASFFLSHDQRFFLKTQRHQEVQVLLAHLPRYVQHLRRHPHSLLARLLGTPLGAGPKPQSAWRGGSADGSRKKGGCGGGEVAQQWGLLEDEVRAPLTHHPCPQKYFIIMMSIFYPVSRISERYDIKACEVSRWVEPVPEGSPFIVVLKDLNFEGKTINLGSQRSWFLRQMELDTAFLRDLHVLDYSLLVAFQLLHEDEKDSYNVYSTMRSVHDAPNLGLEEGRNRRLLLDVPNALHVLDGPDQRYFLGLVDLTTVYGLRKRLEQLWKTMRYPGQSFSTVSPARYARRLCQWVETHTV</sequence>
<dbReference type="GO" id="GO:0046854">
    <property type="term" value="P:phosphatidylinositol phosphate biosynthetic process"/>
    <property type="evidence" value="ECO:0007669"/>
    <property type="project" value="TreeGrafter"/>
</dbReference>
<reference evidence="8 9" key="1">
    <citation type="journal article" date="2023" name="bioRxiv">
        <title>Conserved and derived expression patterns and positive selection on dental genes reveal complex evolutionary context of ever-growing rodent molars.</title>
        <authorList>
            <person name="Calamari Z.T."/>
            <person name="Song A."/>
            <person name="Cohen E."/>
            <person name="Akter M."/>
            <person name="Roy R.D."/>
            <person name="Hallikas O."/>
            <person name="Christensen M.M."/>
            <person name="Li P."/>
            <person name="Marangoni P."/>
            <person name="Jernvall J."/>
            <person name="Klein O.D."/>
        </authorList>
    </citation>
    <scope>NUCLEOTIDE SEQUENCE [LARGE SCALE GENOMIC DNA]</scope>
    <source>
        <strain evidence="8">V071</strain>
    </source>
</reference>
<keyword evidence="9" id="KW-1185">Reference proteome</keyword>
<dbReference type="Gene3D" id="3.30.800.10">
    <property type="entry name" value="Phosphatidylinositol Phosphate Kinase II Beta"/>
    <property type="match status" value="1"/>
</dbReference>
<feature type="compositionally biased region" description="Low complexity" evidence="6">
    <location>
        <begin position="16"/>
        <end position="27"/>
    </location>
</feature>
<evidence type="ECO:0000256" key="3">
    <source>
        <dbReference type="ARBA" id="ARBA00022840"/>
    </source>
</evidence>
<keyword evidence="1 5" id="KW-0808">Transferase</keyword>
<keyword evidence="3 5" id="KW-0067">ATP-binding</keyword>
<evidence type="ECO:0000256" key="1">
    <source>
        <dbReference type="ARBA" id="ARBA00022679"/>
    </source>
</evidence>
<dbReference type="InterPro" id="IPR002498">
    <property type="entry name" value="PInositol-4-P-4/5-kinase_core"/>
</dbReference>
<evidence type="ECO:0000256" key="2">
    <source>
        <dbReference type="ARBA" id="ARBA00022777"/>
    </source>
</evidence>
<dbReference type="CDD" id="cd17304">
    <property type="entry name" value="PIPKc_PIP5KL1"/>
    <property type="match status" value="1"/>
</dbReference>
<dbReference type="PANTHER" id="PTHR23086">
    <property type="entry name" value="PHOSPHATIDYLINOSITOL-4-PHOSPHATE 5-KINASE"/>
    <property type="match status" value="1"/>
</dbReference>
<evidence type="ECO:0000313" key="9">
    <source>
        <dbReference type="Proteomes" id="UP001488838"/>
    </source>
</evidence>
<proteinExistence type="predicted"/>
<dbReference type="Pfam" id="PF01504">
    <property type="entry name" value="PIP5K"/>
    <property type="match status" value="1"/>
</dbReference>
<dbReference type="SMART" id="SM00330">
    <property type="entry name" value="PIPKc"/>
    <property type="match status" value="1"/>
</dbReference>
<dbReference type="InterPro" id="IPR027484">
    <property type="entry name" value="PInositol-4-P-5-kinase_N"/>
</dbReference>
<keyword evidence="4" id="KW-0443">Lipid metabolism</keyword>